<dbReference type="EMBL" id="CM039434">
    <property type="protein sequence ID" value="KAI4322591.1"/>
    <property type="molecule type" value="Genomic_DNA"/>
</dbReference>
<dbReference type="Proteomes" id="UP000828941">
    <property type="component" value="Chromosome 9"/>
</dbReference>
<reference evidence="1 2" key="1">
    <citation type="journal article" date="2022" name="DNA Res.">
        <title>Chromosomal-level genome assembly of the orchid tree Bauhinia variegata (Leguminosae; Cercidoideae) supports the allotetraploid origin hypothesis of Bauhinia.</title>
        <authorList>
            <person name="Zhong Y."/>
            <person name="Chen Y."/>
            <person name="Zheng D."/>
            <person name="Pang J."/>
            <person name="Liu Y."/>
            <person name="Luo S."/>
            <person name="Meng S."/>
            <person name="Qian L."/>
            <person name="Wei D."/>
            <person name="Dai S."/>
            <person name="Zhou R."/>
        </authorList>
    </citation>
    <scope>NUCLEOTIDE SEQUENCE [LARGE SCALE GENOMIC DNA]</scope>
    <source>
        <strain evidence="1">BV-YZ2020</strain>
    </source>
</reference>
<evidence type="ECO:0000313" key="1">
    <source>
        <dbReference type="EMBL" id="KAI4322591.1"/>
    </source>
</evidence>
<keyword evidence="2" id="KW-1185">Reference proteome</keyword>
<evidence type="ECO:0000313" key="2">
    <source>
        <dbReference type="Proteomes" id="UP000828941"/>
    </source>
</evidence>
<sequence length="518" mass="59853">MKLRRMAIMETRSTKRRRISDILKLNEFEMGIDRISDLPDAILHHILFLLPIKYVAQMSVLSKRWRFLWTTLPDLDFTTLSPFSTSNLEKQSHPPTTTSATEDFMNQVLSVRDKHSDIGILRFHAHLSFSRLNRLIRSAIRHNVKELDVEVATNDFFNFPRCVIGSESLRVFRLKSRHPGFRLLPSSTMISGFQSLQSLSLSLVIFDKQPSLLDLFSHSSFPFLKNLHLDACFGLKYLHVGCRALEEFNLENCFKLQGLDISGAKLERLKVASCFDAYSNKSWVKINAPKLRHLLWEYNAVTDTTIFEQCSSFLHEASINFFILHEDISMSKLQSVQNFLSGLSRAHSLTLESQPVEVLSNSNFFAVNLQQFHNLKSLELRTGFNKSNFHGLACLFRSTPSLHTLILNIINDYKIERKQWNKDLWDLSSTEEEQYWESQTQNLKSFLQHLKVVKIHGFQECENEVTLAKFLLKNGKALEEMILDAGHCNARDTLRRQKIRSQLMGFSWASSNAKVVFQ</sequence>
<name>A0ACB9MHH8_BAUVA</name>
<protein>
    <submittedName>
        <fullName evidence="1">Uncharacterized protein</fullName>
    </submittedName>
</protein>
<accession>A0ACB9MHH8</accession>
<comment type="caution">
    <text evidence="1">The sequence shown here is derived from an EMBL/GenBank/DDBJ whole genome shotgun (WGS) entry which is preliminary data.</text>
</comment>
<gene>
    <name evidence="1" type="ORF">L6164_022268</name>
</gene>
<organism evidence="1 2">
    <name type="scientific">Bauhinia variegata</name>
    <name type="common">Purple orchid tree</name>
    <name type="synonym">Phanera variegata</name>
    <dbReference type="NCBI Taxonomy" id="167791"/>
    <lineage>
        <taxon>Eukaryota</taxon>
        <taxon>Viridiplantae</taxon>
        <taxon>Streptophyta</taxon>
        <taxon>Embryophyta</taxon>
        <taxon>Tracheophyta</taxon>
        <taxon>Spermatophyta</taxon>
        <taxon>Magnoliopsida</taxon>
        <taxon>eudicotyledons</taxon>
        <taxon>Gunneridae</taxon>
        <taxon>Pentapetalae</taxon>
        <taxon>rosids</taxon>
        <taxon>fabids</taxon>
        <taxon>Fabales</taxon>
        <taxon>Fabaceae</taxon>
        <taxon>Cercidoideae</taxon>
        <taxon>Cercideae</taxon>
        <taxon>Bauhiniinae</taxon>
        <taxon>Bauhinia</taxon>
    </lineage>
</organism>
<proteinExistence type="predicted"/>